<keyword evidence="2 5" id="KW-0812">Transmembrane</keyword>
<dbReference type="PANTHER" id="PTHR22773">
    <property type="entry name" value="NADH DEHYDROGENASE"/>
    <property type="match status" value="1"/>
</dbReference>
<evidence type="ECO:0000256" key="3">
    <source>
        <dbReference type="ARBA" id="ARBA00022989"/>
    </source>
</evidence>
<evidence type="ECO:0000313" key="8">
    <source>
        <dbReference type="EMBL" id="CAB5059766.1"/>
    </source>
</evidence>
<dbReference type="NCBIfam" id="TIGR01770">
    <property type="entry name" value="NDH_I_N"/>
    <property type="match status" value="1"/>
</dbReference>
<feature type="transmembrane region" description="Helical" evidence="5">
    <location>
        <begin position="218"/>
        <end position="243"/>
    </location>
</feature>
<evidence type="ECO:0000313" key="7">
    <source>
        <dbReference type="EMBL" id="CAB5029784.1"/>
    </source>
</evidence>
<feature type="transmembrane region" description="Helical" evidence="5">
    <location>
        <begin position="425"/>
        <end position="446"/>
    </location>
</feature>
<feature type="transmembrane region" description="Helical" evidence="5">
    <location>
        <begin position="85"/>
        <end position="105"/>
    </location>
</feature>
<feature type="transmembrane region" description="Helical" evidence="5">
    <location>
        <begin position="466"/>
        <end position="491"/>
    </location>
</feature>
<dbReference type="Pfam" id="PF00361">
    <property type="entry name" value="Proton_antipo_M"/>
    <property type="match status" value="1"/>
</dbReference>
<evidence type="ECO:0000256" key="5">
    <source>
        <dbReference type="SAM" id="Phobius"/>
    </source>
</evidence>
<dbReference type="EMBL" id="CAFBQU010000003">
    <property type="protein sequence ID" value="CAB5059766.1"/>
    <property type="molecule type" value="Genomic_DNA"/>
</dbReference>
<dbReference type="GO" id="GO:0042773">
    <property type="term" value="P:ATP synthesis coupled electron transport"/>
    <property type="evidence" value="ECO:0007669"/>
    <property type="project" value="InterPro"/>
</dbReference>
<evidence type="ECO:0000259" key="6">
    <source>
        <dbReference type="Pfam" id="PF00361"/>
    </source>
</evidence>
<keyword evidence="3 5" id="KW-1133">Transmembrane helix</keyword>
<protein>
    <submittedName>
        <fullName evidence="7">Unannotated protein</fullName>
    </submittedName>
</protein>
<feature type="domain" description="NADH:quinone oxidoreductase/Mrp antiporter transmembrane" evidence="6">
    <location>
        <begin position="136"/>
        <end position="441"/>
    </location>
</feature>
<gene>
    <name evidence="7" type="ORF">UFOPK4098_01433</name>
    <name evidence="8" type="ORF">UFOPK4347_00224</name>
</gene>
<dbReference type="AlphaFoldDB" id="A0A6J7RMC8"/>
<feature type="transmembrane region" description="Helical" evidence="5">
    <location>
        <begin position="255"/>
        <end position="276"/>
    </location>
</feature>
<evidence type="ECO:0000256" key="2">
    <source>
        <dbReference type="ARBA" id="ARBA00022692"/>
    </source>
</evidence>
<dbReference type="InterPro" id="IPR010096">
    <property type="entry name" value="NADH-Q_OxRdtase_suN/2"/>
</dbReference>
<feature type="transmembrane region" description="Helical" evidence="5">
    <location>
        <begin position="348"/>
        <end position="370"/>
    </location>
</feature>
<proteinExistence type="inferred from homology"/>
<feature type="transmembrane region" description="Helical" evidence="5">
    <location>
        <begin position="117"/>
        <end position="134"/>
    </location>
</feature>
<comment type="subcellular location">
    <subcellularLocation>
        <location evidence="1">Membrane</location>
        <topology evidence="1">Multi-pass membrane protein</topology>
    </subcellularLocation>
</comment>
<feature type="transmembrane region" description="Helical" evidence="5">
    <location>
        <begin position="288"/>
        <end position="307"/>
    </location>
</feature>
<reference evidence="7" key="1">
    <citation type="submission" date="2020-05" db="EMBL/GenBank/DDBJ databases">
        <authorList>
            <person name="Chiriac C."/>
            <person name="Salcher M."/>
            <person name="Ghai R."/>
            <person name="Kavagutti S V."/>
        </authorList>
    </citation>
    <scope>NUCLEOTIDE SEQUENCE</scope>
</reference>
<dbReference type="GO" id="GO:0008137">
    <property type="term" value="F:NADH dehydrogenase (ubiquinone) activity"/>
    <property type="evidence" value="ECO:0007669"/>
    <property type="project" value="InterPro"/>
</dbReference>
<feature type="transmembrane region" description="Helical" evidence="5">
    <location>
        <begin position="171"/>
        <end position="192"/>
    </location>
</feature>
<sequence length="504" mass="53192">MLFAAEKLIGPSVPWFYLNPLFILLGGIVVLLLVGSLTSQWPRHLYGIVSATTAAIALVSTVLLWDNVTNEKPRAIFGDALALDHFALLGTISICAAVFLCSLLTSDYLQRDSDDGPELYVLYLTAAIGGIIMVASNDLIVLFLGLETLSLSLYVLAASNRRRSESQEAGLKYFILGGFSSAFFLYGIALVYGATKTTNISGIFTALSSSQSVPRNDVFLLVGTGLMLVGLAFKVAAVPFQMWTPDVYQGAPTPVTAFMASAGKTAAFAALLRVTLTALPTRVDDWRPIIWVLALLSIVVGSLLAVTQTNVKRMLAYSSISHAGFMLVGIEAAAHPNSTDAGDGISGVMTYLLLYTVLVIGTFAVVGLVARKGDAATELSDFKGLGKQQPALALALTVFLLAQAGVPLTSGFIAKFGVIKAAVEVHSYAIAIAAMVASVIGAFLYLRIMVSVWLEDETAENTPIQVPFLTGLAVAIAAIFTVAIGVVPGWLLDATQQVAALTGR</sequence>
<feature type="transmembrane region" description="Helical" evidence="5">
    <location>
        <begin position="391"/>
        <end position="413"/>
    </location>
</feature>
<evidence type="ECO:0000256" key="1">
    <source>
        <dbReference type="ARBA" id="ARBA00004141"/>
    </source>
</evidence>
<dbReference type="InterPro" id="IPR001750">
    <property type="entry name" value="ND/Mrp_TM"/>
</dbReference>
<dbReference type="HAMAP" id="MF_00445">
    <property type="entry name" value="NDH1_NuoN_1"/>
    <property type="match status" value="1"/>
</dbReference>
<dbReference type="EMBL" id="CAFBPN010000118">
    <property type="protein sequence ID" value="CAB5029784.1"/>
    <property type="molecule type" value="Genomic_DNA"/>
</dbReference>
<keyword evidence="4 5" id="KW-0472">Membrane</keyword>
<name>A0A6J7RMC8_9ZZZZ</name>
<dbReference type="GO" id="GO:0016020">
    <property type="term" value="C:membrane"/>
    <property type="evidence" value="ECO:0007669"/>
    <property type="project" value="UniProtKB-SubCell"/>
</dbReference>
<feature type="transmembrane region" description="Helical" evidence="5">
    <location>
        <begin position="46"/>
        <end position="65"/>
    </location>
</feature>
<accession>A0A6J7RMC8</accession>
<feature type="transmembrane region" description="Helical" evidence="5">
    <location>
        <begin position="15"/>
        <end position="34"/>
    </location>
</feature>
<evidence type="ECO:0000256" key="4">
    <source>
        <dbReference type="ARBA" id="ARBA00023136"/>
    </source>
</evidence>
<organism evidence="7">
    <name type="scientific">freshwater metagenome</name>
    <dbReference type="NCBI Taxonomy" id="449393"/>
    <lineage>
        <taxon>unclassified sequences</taxon>
        <taxon>metagenomes</taxon>
        <taxon>ecological metagenomes</taxon>
    </lineage>
</organism>